<evidence type="ECO:0000313" key="3">
    <source>
        <dbReference type="Proteomes" id="UP000272051"/>
    </source>
</evidence>
<keyword evidence="1" id="KW-0175">Coiled coil</keyword>
<reference evidence="2 3" key="1">
    <citation type="submission" date="2018-06" db="EMBL/GenBank/DDBJ databases">
        <title>Extensive metabolic versatility and redundancy in microbially diverse, dynamic hydrothermal sediments.</title>
        <authorList>
            <person name="Dombrowski N."/>
            <person name="Teske A."/>
            <person name="Baker B.J."/>
        </authorList>
    </citation>
    <scope>NUCLEOTIDE SEQUENCE [LARGE SCALE GENOMIC DNA]</scope>
    <source>
        <strain evidence="2">B34_G17</strain>
    </source>
</reference>
<feature type="coiled-coil region" evidence="1">
    <location>
        <begin position="10"/>
        <end position="37"/>
    </location>
</feature>
<dbReference type="AlphaFoldDB" id="A0A497ES57"/>
<evidence type="ECO:0000313" key="2">
    <source>
        <dbReference type="EMBL" id="RLE50039.1"/>
    </source>
</evidence>
<feature type="non-terminal residue" evidence="2">
    <location>
        <position position="137"/>
    </location>
</feature>
<accession>A0A497ES57</accession>
<protein>
    <submittedName>
        <fullName evidence="2">Uncharacterized protein</fullName>
    </submittedName>
</protein>
<gene>
    <name evidence="2" type="ORF">DRJ33_07720</name>
</gene>
<evidence type="ECO:0000256" key="1">
    <source>
        <dbReference type="SAM" id="Coils"/>
    </source>
</evidence>
<dbReference type="EMBL" id="QMQX01000184">
    <property type="protein sequence ID" value="RLE50039.1"/>
    <property type="molecule type" value="Genomic_DNA"/>
</dbReference>
<comment type="caution">
    <text evidence="2">The sequence shown here is derived from an EMBL/GenBank/DDBJ whole genome shotgun (WGS) entry which is preliminary data.</text>
</comment>
<proteinExistence type="predicted"/>
<dbReference type="Proteomes" id="UP000272051">
    <property type="component" value="Unassembled WGS sequence"/>
</dbReference>
<organism evidence="2 3">
    <name type="scientific">Thermoproteota archaeon</name>
    <dbReference type="NCBI Taxonomy" id="2056631"/>
    <lineage>
        <taxon>Archaea</taxon>
        <taxon>Thermoproteota</taxon>
    </lineage>
</organism>
<sequence>MESLDILELIATLNSMIKAEQENISELSKLLEKADHIIIKFIAGSLIHDSEKHMLLHQALIDILKGEVKEIGVQEKMAILNALDRHMKIEEQAMKALESIRAKIHMKGEVKLLKKIEQLLNLQAEEEKRHHKWFKEV</sequence>
<name>A0A497ES57_9CREN</name>